<name>A0A9X7BTM7_BACTU</name>
<proteinExistence type="predicted"/>
<dbReference type="Proteomes" id="UP000223366">
    <property type="component" value="Unassembled WGS sequence"/>
</dbReference>
<dbReference type="AlphaFoldDB" id="A0A9X7BTM7"/>
<reference evidence="1 2" key="1">
    <citation type="submission" date="2017-09" db="EMBL/GenBank/DDBJ databases">
        <title>Large-scale bioinformatics analysis of Bacillus genomes uncovers conserved roles of natural products in bacterial physiology.</title>
        <authorList>
            <consortium name="Agbiome Team Llc"/>
            <person name="Bleich R.M."/>
            <person name="Grubbs K.J."/>
            <person name="Santa Maria K.C."/>
            <person name="Allen S.E."/>
            <person name="Farag S."/>
            <person name="Shank E.A."/>
            <person name="Bowers A."/>
        </authorList>
    </citation>
    <scope>NUCLEOTIDE SEQUENCE [LARGE SCALE GENOMIC DNA]</scope>
    <source>
        <strain evidence="1 2">AFS060060</strain>
    </source>
</reference>
<dbReference type="EMBL" id="NVDU01000003">
    <property type="protein sequence ID" value="PFV35776.1"/>
    <property type="molecule type" value="Genomic_DNA"/>
</dbReference>
<sequence length="245" mass="28345">MNLETSIKDVITKKLEDGTVEKLIGEQLEQGMNKALSQLLGSYGDVTALIEKQIKSVMVPYLEKYDYSQYVTKLDDVLVEVLKHVAAPNHKLVHNFQQLMLPETEKELIATDLFTKWTEYVANNVETDGLEIDYIDEPSYQSVEVTMNVEKDNERSWSSFEYATLLFECEHDETMNFAVRLSRWKKEEGWSIDYDKSPDISSLRSLSDFEILLMRLDQGGTQLILDSEYENEHVRPEKEPEVTLS</sequence>
<gene>
    <name evidence="1" type="ORF">COK99_01770</name>
</gene>
<evidence type="ECO:0000313" key="1">
    <source>
        <dbReference type="EMBL" id="PFV35776.1"/>
    </source>
</evidence>
<evidence type="ECO:0000313" key="2">
    <source>
        <dbReference type="Proteomes" id="UP000223366"/>
    </source>
</evidence>
<accession>A0A9X7BTM7</accession>
<organism evidence="1 2">
    <name type="scientific">Bacillus thuringiensis</name>
    <dbReference type="NCBI Taxonomy" id="1428"/>
    <lineage>
        <taxon>Bacteria</taxon>
        <taxon>Bacillati</taxon>
        <taxon>Bacillota</taxon>
        <taxon>Bacilli</taxon>
        <taxon>Bacillales</taxon>
        <taxon>Bacillaceae</taxon>
        <taxon>Bacillus</taxon>
        <taxon>Bacillus cereus group</taxon>
    </lineage>
</organism>
<comment type="caution">
    <text evidence="1">The sequence shown here is derived from an EMBL/GenBank/DDBJ whole genome shotgun (WGS) entry which is preliminary data.</text>
</comment>
<protein>
    <submittedName>
        <fullName evidence="1">Uncharacterized protein</fullName>
    </submittedName>
</protein>
<dbReference type="RefSeq" id="WP_098685614.1">
    <property type="nucleotide sequence ID" value="NZ_NVDU01000003.1"/>
</dbReference>